<feature type="transmembrane region" description="Helical" evidence="1">
    <location>
        <begin position="41"/>
        <end position="63"/>
    </location>
</feature>
<evidence type="ECO:0000313" key="3">
    <source>
        <dbReference type="Proteomes" id="UP000606991"/>
    </source>
</evidence>
<organism evidence="2 3">
    <name type="scientific">Candidatus Aeolococcus gillhamiae</name>
    <dbReference type="NCBI Taxonomy" id="3127015"/>
    <lineage>
        <taxon>Bacteria</taxon>
        <taxon>Bacillati</taxon>
        <taxon>Candidatus Dormiibacterota</taxon>
        <taxon>Candidatus Dormibacteria</taxon>
        <taxon>Candidatus Aeolococcales</taxon>
        <taxon>Candidatus Aeolococcaceae</taxon>
        <taxon>Candidatus Aeolococcus</taxon>
    </lineage>
</organism>
<protein>
    <submittedName>
        <fullName evidence="2">Uncharacterized protein</fullName>
    </submittedName>
</protein>
<dbReference type="RefSeq" id="WP_337312657.1">
    <property type="nucleotide sequence ID" value="NZ_JAEKNS010000122.1"/>
</dbReference>
<keyword evidence="1" id="KW-0812">Transmembrane</keyword>
<feature type="transmembrane region" description="Helical" evidence="1">
    <location>
        <begin position="7"/>
        <end position="35"/>
    </location>
</feature>
<dbReference type="Proteomes" id="UP000606991">
    <property type="component" value="Unassembled WGS sequence"/>
</dbReference>
<keyword evidence="1" id="KW-1133">Transmembrane helix</keyword>
<feature type="transmembrane region" description="Helical" evidence="1">
    <location>
        <begin position="118"/>
        <end position="138"/>
    </location>
</feature>
<accession>A0A934JYU8</accession>
<evidence type="ECO:0000256" key="1">
    <source>
        <dbReference type="SAM" id="Phobius"/>
    </source>
</evidence>
<feature type="transmembrane region" description="Helical" evidence="1">
    <location>
        <begin position="158"/>
        <end position="178"/>
    </location>
</feature>
<dbReference type="AlphaFoldDB" id="A0A934JYU8"/>
<keyword evidence="1" id="KW-0472">Membrane</keyword>
<evidence type="ECO:0000313" key="2">
    <source>
        <dbReference type="EMBL" id="MBJ7595495.1"/>
    </source>
</evidence>
<reference evidence="2 3" key="1">
    <citation type="submission" date="2020-10" db="EMBL/GenBank/DDBJ databases">
        <title>Ca. Dormibacterota MAGs.</title>
        <authorList>
            <person name="Montgomery K."/>
        </authorList>
    </citation>
    <scope>NUCLEOTIDE SEQUENCE [LARGE SCALE GENOMIC DNA]</scope>
    <source>
        <strain evidence="2">SC8812_S17_18</strain>
    </source>
</reference>
<name>A0A934JYU8_9BACT</name>
<sequence>MSHLTSYLLVAGVLGVNLLPAFGPPTWAVLVFFHLTMHLDVVPLVLIGAVAAAAGRFALAHAFRLLRGHISKKQTANLAAAGKVLTRDRKRSFAGLALFALSPVPSAQLFEGAGLMGINLLPLIAAFFVGRLVSYSLYVGGASAAANTSAGDFVKSTFTSPIGIAVEVLLLIGLYLLTRVDWIGMHRRHEERRHGEARGAQRSP</sequence>
<proteinExistence type="predicted"/>
<gene>
    <name evidence="2" type="ORF">JF886_11685</name>
</gene>
<comment type="caution">
    <text evidence="2">The sequence shown here is derived from an EMBL/GenBank/DDBJ whole genome shotgun (WGS) entry which is preliminary data.</text>
</comment>
<dbReference type="EMBL" id="JAEKNS010000122">
    <property type="protein sequence ID" value="MBJ7595495.1"/>
    <property type="molecule type" value="Genomic_DNA"/>
</dbReference>